<dbReference type="NCBIfam" id="NF047389">
    <property type="entry name" value="ATPase_Sll1717"/>
    <property type="match status" value="1"/>
</dbReference>
<comment type="caution">
    <text evidence="3">The sequence shown here is derived from an EMBL/GenBank/DDBJ whole genome shotgun (WGS) entry which is preliminary data.</text>
</comment>
<gene>
    <name evidence="3" type="ORF">K4A83_14635</name>
</gene>
<reference evidence="3 4" key="1">
    <citation type="submission" date="2021-08" db="EMBL/GenBank/DDBJ databases">
        <title>Draft genome sequence of Spirulina subsalsa with high tolerance to salinity and hype-accumulation of phycocyanin.</title>
        <authorList>
            <person name="Pei H."/>
            <person name="Jiang L."/>
        </authorList>
    </citation>
    <scope>NUCLEOTIDE SEQUENCE [LARGE SCALE GENOMIC DNA]</scope>
    <source>
        <strain evidence="3 4">FACHB-351</strain>
    </source>
</reference>
<dbReference type="PANTHER" id="PTHR43384:SF6">
    <property type="entry name" value="SEPTUM SITE-DETERMINING PROTEIN MIND HOMOLOG, CHLOROPLASTIC"/>
    <property type="match status" value="1"/>
</dbReference>
<keyword evidence="2" id="KW-0067">ATP-binding</keyword>
<dbReference type="InterPro" id="IPR027417">
    <property type="entry name" value="P-loop_NTPase"/>
</dbReference>
<dbReference type="EMBL" id="JAIHOM010000074">
    <property type="protein sequence ID" value="MCW6037501.1"/>
    <property type="molecule type" value="Genomic_DNA"/>
</dbReference>
<protein>
    <submittedName>
        <fullName evidence="3">P-loop NTPase</fullName>
    </submittedName>
</protein>
<evidence type="ECO:0000313" key="4">
    <source>
        <dbReference type="Proteomes" id="UP001526426"/>
    </source>
</evidence>
<dbReference type="InterPro" id="IPR033756">
    <property type="entry name" value="YlxH/NBP35"/>
</dbReference>
<dbReference type="Proteomes" id="UP001526426">
    <property type="component" value="Unassembled WGS sequence"/>
</dbReference>
<dbReference type="Pfam" id="PF10609">
    <property type="entry name" value="ParA"/>
    <property type="match status" value="1"/>
</dbReference>
<evidence type="ECO:0000256" key="2">
    <source>
        <dbReference type="ARBA" id="ARBA00022840"/>
    </source>
</evidence>
<sequence length="874" mass="99833">MNPSKLREELKRKFSNNFQLDVGDGGFVLLTVISEAFNGKSRVERLQKVEPLIKKADLSVGIVELYTPEEAIEQGIALSDTNSEIPTSWQKAVDMLASGKTVSEKDSHQVKRVVFYSYKGGVGRSTALIQTAFQLIRSGQRVVIVDMDVEAPGLHTLLPPQKAPLKVGLVDYLWERQTCFLNEVYQPQVELGGEEGIIYSVTDTHSKRPLFVVPAGNIGRRYVQRLSLLTTTHLFDKADAPWLQFEQELWEQFQPNIMLIDARTGLNEWGGFTLLGLADDIFIVLYPSEQNAEGVRFVRNTVNELTHADVKLVLSPVPEGIIGTNLVDNIKHSLELTNDQQKELIQIPYHPNIAGVTQFPVETALPYYAPIANYLLEKNSVLESDAIISASNRLSLVKSLSFSERDAASILDDDFDKIFQKTTDFERCLDDAVWVIRGRKGTGKSTLYTLFTQHRENAEKYARGRLENITILSGHGNSNQFRPTVDVFDQIGQKLNEQKKDWLSLWRAYAVIQLYRSVPKFITILKQPKFKRLLSRLNYNFSLENPHIWEAKHTNKLVEFVTDEVLNSCCRDALSYYNQSLSEVAQKIWLLYDDLDQDIKEGSDWQKVALGGLMRLIYDLNNQGLYHIRFKVFLREDIWSNLIFTNKSHFGEARTLLLQWGKIDFLRLAYRLAIGGSIDFKMLSNRVLPLADNGIDEASEDALRQALGPLWGLKVEKGKNAYVSQWVYSRLTDASNNTYPRSLTILLNTARDVELKTQTKNVASNRLLGWKSLTEGLEAASKERCDAIKNEYPEFLAFFDRMNELSSLFKEEDLELLWRDTVANQSNLSFENFLKRLQQIGLIAERKNKKRYDYAVADLYVYGFGVKRRQGQRK</sequence>
<evidence type="ECO:0000313" key="3">
    <source>
        <dbReference type="EMBL" id="MCW6037501.1"/>
    </source>
</evidence>
<evidence type="ECO:0000256" key="1">
    <source>
        <dbReference type="ARBA" id="ARBA00022741"/>
    </source>
</evidence>
<dbReference type="SUPFAM" id="SSF52540">
    <property type="entry name" value="P-loop containing nucleoside triphosphate hydrolases"/>
    <property type="match status" value="1"/>
</dbReference>
<dbReference type="InterPro" id="IPR059206">
    <property type="entry name" value="Sll1717-like"/>
</dbReference>
<proteinExistence type="predicted"/>
<name>A0ABT3L7K7_9CYAN</name>
<dbReference type="Gene3D" id="3.40.50.300">
    <property type="entry name" value="P-loop containing nucleotide triphosphate hydrolases"/>
    <property type="match status" value="1"/>
</dbReference>
<keyword evidence="4" id="KW-1185">Reference proteome</keyword>
<dbReference type="NCBIfam" id="NF047398">
    <property type="entry name" value="AAA_KGGVGR"/>
    <property type="match status" value="1"/>
</dbReference>
<dbReference type="InterPro" id="IPR050625">
    <property type="entry name" value="ParA/MinD_ATPase"/>
</dbReference>
<dbReference type="PANTHER" id="PTHR43384">
    <property type="entry name" value="SEPTUM SITE-DETERMINING PROTEIN MIND HOMOLOG, CHLOROPLASTIC-RELATED"/>
    <property type="match status" value="1"/>
</dbReference>
<dbReference type="RefSeq" id="WP_265265357.1">
    <property type="nucleotide sequence ID" value="NZ_JAIHOM010000074.1"/>
</dbReference>
<organism evidence="3 4">
    <name type="scientific">Spirulina subsalsa FACHB-351</name>
    <dbReference type="NCBI Taxonomy" id="234711"/>
    <lineage>
        <taxon>Bacteria</taxon>
        <taxon>Bacillati</taxon>
        <taxon>Cyanobacteriota</taxon>
        <taxon>Cyanophyceae</taxon>
        <taxon>Spirulinales</taxon>
        <taxon>Spirulinaceae</taxon>
        <taxon>Spirulina</taxon>
    </lineage>
</organism>
<accession>A0ABT3L7K7</accession>
<keyword evidence="1" id="KW-0547">Nucleotide-binding</keyword>